<dbReference type="GO" id="GO:0005886">
    <property type="term" value="C:plasma membrane"/>
    <property type="evidence" value="ECO:0007669"/>
    <property type="project" value="UniProtKB-SubCell"/>
</dbReference>
<feature type="transmembrane region" description="Helical" evidence="10">
    <location>
        <begin position="27"/>
        <end position="46"/>
    </location>
</feature>
<proteinExistence type="inferred from homology"/>
<evidence type="ECO:0000256" key="1">
    <source>
        <dbReference type="ARBA" id="ARBA00004651"/>
    </source>
</evidence>
<evidence type="ECO:0000256" key="5">
    <source>
        <dbReference type="ARBA" id="ARBA00022989"/>
    </source>
</evidence>
<dbReference type="InterPro" id="IPR000390">
    <property type="entry name" value="Small_drug/metabolite_transptr"/>
</dbReference>
<protein>
    <recommendedName>
        <fullName evidence="8">Guanidinium exporter</fullName>
    </recommendedName>
</protein>
<evidence type="ECO:0000256" key="2">
    <source>
        <dbReference type="ARBA" id="ARBA00022448"/>
    </source>
</evidence>
<dbReference type="PANTHER" id="PTHR30561:SF0">
    <property type="entry name" value="GUANIDINIUM EXPORTER"/>
    <property type="match status" value="1"/>
</dbReference>
<dbReference type="GO" id="GO:1990961">
    <property type="term" value="P:xenobiotic detoxification by transmembrane export across the plasma membrane"/>
    <property type="evidence" value="ECO:0007669"/>
    <property type="project" value="UniProtKB-ARBA"/>
</dbReference>
<name>A0A7W7ZJ01_9BACT</name>
<dbReference type="InterPro" id="IPR037185">
    <property type="entry name" value="EmrE-like"/>
</dbReference>
<comment type="caution">
    <text evidence="11">The sequence shown here is derived from an EMBL/GenBank/DDBJ whole genome shotgun (WGS) entry which is preliminary data.</text>
</comment>
<accession>A0A7W7ZJ01</accession>
<evidence type="ECO:0000256" key="10">
    <source>
        <dbReference type="SAM" id="Phobius"/>
    </source>
</evidence>
<keyword evidence="3" id="KW-1003">Cell membrane</keyword>
<evidence type="ECO:0000313" key="12">
    <source>
        <dbReference type="Proteomes" id="UP000540989"/>
    </source>
</evidence>
<keyword evidence="2" id="KW-0813">Transport</keyword>
<dbReference type="AlphaFoldDB" id="A0A7W7ZJ01"/>
<evidence type="ECO:0000256" key="7">
    <source>
        <dbReference type="ARBA" id="ARBA00038151"/>
    </source>
</evidence>
<keyword evidence="12" id="KW-1185">Reference proteome</keyword>
<keyword evidence="6 10" id="KW-0472">Membrane</keyword>
<gene>
    <name evidence="11" type="ORF">HDF16_004807</name>
</gene>
<evidence type="ECO:0000256" key="9">
    <source>
        <dbReference type="RuleBase" id="RU003942"/>
    </source>
</evidence>
<reference evidence="11 12" key="1">
    <citation type="submission" date="2020-08" db="EMBL/GenBank/DDBJ databases">
        <title>Genomic Encyclopedia of Type Strains, Phase IV (KMG-V): Genome sequencing to study the core and pangenomes of soil and plant-associated prokaryotes.</title>
        <authorList>
            <person name="Whitman W."/>
        </authorList>
    </citation>
    <scope>NUCLEOTIDE SEQUENCE [LARGE SCALE GENOMIC DNA]</scope>
    <source>
        <strain evidence="11 12">M8UP14</strain>
    </source>
</reference>
<organism evidence="11 12">
    <name type="scientific">Granulicella aggregans</name>
    <dbReference type="NCBI Taxonomy" id="474949"/>
    <lineage>
        <taxon>Bacteria</taxon>
        <taxon>Pseudomonadati</taxon>
        <taxon>Acidobacteriota</taxon>
        <taxon>Terriglobia</taxon>
        <taxon>Terriglobales</taxon>
        <taxon>Acidobacteriaceae</taxon>
        <taxon>Granulicella</taxon>
    </lineage>
</organism>
<evidence type="ECO:0000313" key="11">
    <source>
        <dbReference type="EMBL" id="MBB5060071.1"/>
    </source>
</evidence>
<dbReference type="PANTHER" id="PTHR30561">
    <property type="entry name" value="SMR FAMILY PROTON-DEPENDENT DRUG EFFLUX TRANSPORTER SUGE"/>
    <property type="match status" value="1"/>
</dbReference>
<evidence type="ECO:0000256" key="3">
    <source>
        <dbReference type="ARBA" id="ARBA00022475"/>
    </source>
</evidence>
<feature type="transmembrane region" description="Helical" evidence="10">
    <location>
        <begin position="84"/>
        <end position="104"/>
    </location>
</feature>
<dbReference type="FunFam" id="1.10.3730.20:FF:000001">
    <property type="entry name" value="Quaternary ammonium compound resistance transporter SugE"/>
    <property type="match status" value="1"/>
</dbReference>
<evidence type="ECO:0000256" key="8">
    <source>
        <dbReference type="ARBA" id="ARBA00039168"/>
    </source>
</evidence>
<dbReference type="InterPro" id="IPR045324">
    <property type="entry name" value="Small_multidrug_res"/>
</dbReference>
<evidence type="ECO:0000256" key="6">
    <source>
        <dbReference type="ARBA" id="ARBA00023136"/>
    </source>
</evidence>
<comment type="similarity">
    <text evidence="7">Belongs to the drug/metabolite transporter (DMT) superfamily. Small multidrug resistance (SMR) (TC 2.A.7.1) family. Gdx/SugE subfamily.</text>
</comment>
<keyword evidence="5 10" id="KW-1133">Transmembrane helix</keyword>
<dbReference type="Pfam" id="PF00893">
    <property type="entry name" value="Multi_Drug_Res"/>
    <property type="match status" value="1"/>
</dbReference>
<keyword evidence="4 9" id="KW-0812">Transmembrane</keyword>
<feature type="transmembrane region" description="Helical" evidence="10">
    <location>
        <begin position="58"/>
        <end position="78"/>
    </location>
</feature>
<comment type="subcellular location">
    <subcellularLocation>
        <location evidence="1 9">Cell membrane</location>
        <topology evidence="1 9">Multi-pass membrane protein</topology>
    </subcellularLocation>
</comment>
<dbReference type="EMBL" id="JACHIP010000009">
    <property type="protein sequence ID" value="MBB5060071.1"/>
    <property type="molecule type" value="Genomic_DNA"/>
</dbReference>
<dbReference type="Proteomes" id="UP000540989">
    <property type="component" value="Unassembled WGS sequence"/>
</dbReference>
<evidence type="ECO:0000256" key="4">
    <source>
        <dbReference type="ARBA" id="ARBA00022692"/>
    </source>
</evidence>
<sequence>MAWLYLALAGVFEVCFTTTLRFVDHFKNLWATVGFLVCVSLSLLFLELANNSIPLGTAYAIWTGTGAVGTVVIGMIWFGEPANVPRVLLIVGVVGCAIGLKFTAGK</sequence>
<dbReference type="GO" id="GO:0022857">
    <property type="term" value="F:transmembrane transporter activity"/>
    <property type="evidence" value="ECO:0007669"/>
    <property type="project" value="InterPro"/>
</dbReference>
<dbReference type="Gene3D" id="1.10.3730.20">
    <property type="match status" value="1"/>
</dbReference>
<dbReference type="RefSeq" id="WP_184222138.1">
    <property type="nucleotide sequence ID" value="NZ_JACHIP010000009.1"/>
</dbReference>
<dbReference type="SUPFAM" id="SSF103481">
    <property type="entry name" value="Multidrug resistance efflux transporter EmrE"/>
    <property type="match status" value="1"/>
</dbReference>